<comment type="caution">
    <text evidence="2">The sequence shown here is derived from an EMBL/GenBank/DDBJ whole genome shotgun (WGS) entry which is preliminary data.</text>
</comment>
<feature type="non-terminal residue" evidence="2">
    <location>
        <position position="150"/>
    </location>
</feature>
<dbReference type="EMBL" id="JAHRIQ010012879">
    <property type="protein sequence ID" value="MEQ2225188.1"/>
    <property type="molecule type" value="Genomic_DNA"/>
</dbReference>
<protein>
    <recommendedName>
        <fullName evidence="1">USP domain-containing protein</fullName>
    </recommendedName>
</protein>
<sequence>MDLIPRSWGRPPEAEYHGLFNHGATCYLNSVLQVLFMTEEFREAVNRFTSPNKNSIDHHLKELFEELQQQKAYTYNILNALEVINVNVQQDAAEYFEKILRMTSTNAAQVFHGQLTHRTTCSVCHTETDSEGPFWHLPLDLEESSGNYSV</sequence>
<evidence type="ECO:0000259" key="1">
    <source>
        <dbReference type="PROSITE" id="PS50235"/>
    </source>
</evidence>
<reference evidence="2 3" key="1">
    <citation type="submission" date="2021-06" db="EMBL/GenBank/DDBJ databases">
        <authorList>
            <person name="Palmer J.M."/>
        </authorList>
    </citation>
    <scope>NUCLEOTIDE SEQUENCE [LARGE SCALE GENOMIC DNA]</scope>
    <source>
        <strain evidence="3">if_2019</strain>
        <tissue evidence="2">Muscle</tissue>
    </source>
</reference>
<gene>
    <name evidence="2" type="ORF">ILYODFUR_014995</name>
</gene>
<organism evidence="2 3">
    <name type="scientific">Ilyodon furcidens</name>
    <name type="common">goldbreast splitfin</name>
    <dbReference type="NCBI Taxonomy" id="33524"/>
    <lineage>
        <taxon>Eukaryota</taxon>
        <taxon>Metazoa</taxon>
        <taxon>Chordata</taxon>
        <taxon>Craniata</taxon>
        <taxon>Vertebrata</taxon>
        <taxon>Euteleostomi</taxon>
        <taxon>Actinopterygii</taxon>
        <taxon>Neopterygii</taxon>
        <taxon>Teleostei</taxon>
        <taxon>Neoteleostei</taxon>
        <taxon>Acanthomorphata</taxon>
        <taxon>Ovalentaria</taxon>
        <taxon>Atherinomorphae</taxon>
        <taxon>Cyprinodontiformes</taxon>
        <taxon>Goodeidae</taxon>
        <taxon>Ilyodon</taxon>
    </lineage>
</organism>
<dbReference type="InterPro" id="IPR018200">
    <property type="entry name" value="USP_CS"/>
</dbReference>
<proteinExistence type="predicted"/>
<dbReference type="Pfam" id="PF00443">
    <property type="entry name" value="UCH"/>
    <property type="match status" value="1"/>
</dbReference>
<feature type="domain" description="USP" evidence="1">
    <location>
        <begin position="17"/>
        <end position="150"/>
    </location>
</feature>
<name>A0ABV0T086_9TELE</name>
<dbReference type="InterPro" id="IPR050164">
    <property type="entry name" value="Peptidase_C19"/>
</dbReference>
<evidence type="ECO:0000313" key="3">
    <source>
        <dbReference type="Proteomes" id="UP001482620"/>
    </source>
</evidence>
<dbReference type="Gene3D" id="3.90.70.10">
    <property type="entry name" value="Cysteine proteinases"/>
    <property type="match status" value="1"/>
</dbReference>
<evidence type="ECO:0000313" key="2">
    <source>
        <dbReference type="EMBL" id="MEQ2225188.1"/>
    </source>
</evidence>
<dbReference type="PANTHER" id="PTHR24006">
    <property type="entry name" value="UBIQUITIN CARBOXYL-TERMINAL HYDROLASE"/>
    <property type="match status" value="1"/>
</dbReference>
<dbReference type="Proteomes" id="UP001482620">
    <property type="component" value="Unassembled WGS sequence"/>
</dbReference>
<dbReference type="InterPro" id="IPR001394">
    <property type="entry name" value="Peptidase_C19_UCH"/>
</dbReference>
<keyword evidence="3" id="KW-1185">Reference proteome</keyword>
<dbReference type="PANTHER" id="PTHR24006:SF899">
    <property type="entry name" value="UBIQUITIN CARBOXYL-TERMINAL HYDROLASE"/>
    <property type="match status" value="1"/>
</dbReference>
<dbReference type="PROSITE" id="PS50235">
    <property type="entry name" value="USP_3"/>
    <property type="match status" value="1"/>
</dbReference>
<dbReference type="InterPro" id="IPR028889">
    <property type="entry name" value="USP"/>
</dbReference>
<dbReference type="InterPro" id="IPR038765">
    <property type="entry name" value="Papain-like_cys_pep_sf"/>
</dbReference>
<dbReference type="SUPFAM" id="SSF54001">
    <property type="entry name" value="Cysteine proteinases"/>
    <property type="match status" value="1"/>
</dbReference>
<accession>A0ABV0T086</accession>
<dbReference type="PROSITE" id="PS00972">
    <property type="entry name" value="USP_1"/>
    <property type="match status" value="1"/>
</dbReference>